<dbReference type="SMART" id="SM00900">
    <property type="entry name" value="FMN_bind"/>
    <property type="match status" value="1"/>
</dbReference>
<protein>
    <submittedName>
        <fullName evidence="2">Unannotated protein</fullName>
    </submittedName>
</protein>
<dbReference type="InterPro" id="IPR007329">
    <property type="entry name" value="FMN-bd"/>
</dbReference>
<dbReference type="Pfam" id="PF04205">
    <property type="entry name" value="FMN_bind"/>
    <property type="match status" value="1"/>
</dbReference>
<dbReference type="AlphaFoldDB" id="A0A6J6P464"/>
<name>A0A6J6P464_9ZZZZ</name>
<dbReference type="GO" id="GO:0010181">
    <property type="term" value="F:FMN binding"/>
    <property type="evidence" value="ECO:0007669"/>
    <property type="project" value="InterPro"/>
</dbReference>
<sequence>MQVQLTVGGSQITGVDVLQYPNHDSRDAQINGYALPVLIQETLDAQSSSIDMVSGATYTSTGYQQSLQSALDQAGL</sequence>
<accession>A0A6J6P464</accession>
<evidence type="ECO:0000259" key="1">
    <source>
        <dbReference type="SMART" id="SM00900"/>
    </source>
</evidence>
<reference evidence="2" key="1">
    <citation type="submission" date="2020-05" db="EMBL/GenBank/DDBJ databases">
        <authorList>
            <person name="Chiriac C."/>
            <person name="Salcher M."/>
            <person name="Ghai R."/>
            <person name="Kavagutti S V."/>
        </authorList>
    </citation>
    <scope>NUCLEOTIDE SEQUENCE</scope>
</reference>
<dbReference type="EMBL" id="CAEZXR010000046">
    <property type="protein sequence ID" value="CAB4693566.1"/>
    <property type="molecule type" value="Genomic_DNA"/>
</dbReference>
<proteinExistence type="predicted"/>
<evidence type="ECO:0000313" key="2">
    <source>
        <dbReference type="EMBL" id="CAB4693566.1"/>
    </source>
</evidence>
<dbReference type="GO" id="GO:0016020">
    <property type="term" value="C:membrane"/>
    <property type="evidence" value="ECO:0007669"/>
    <property type="project" value="InterPro"/>
</dbReference>
<dbReference type="Gene3D" id="3.90.1010.20">
    <property type="match status" value="1"/>
</dbReference>
<feature type="domain" description="FMN-binding" evidence="1">
    <location>
        <begin position="1"/>
        <end position="74"/>
    </location>
</feature>
<gene>
    <name evidence="2" type="ORF">UFOPK2579_00555</name>
</gene>
<organism evidence="2">
    <name type="scientific">freshwater metagenome</name>
    <dbReference type="NCBI Taxonomy" id="449393"/>
    <lineage>
        <taxon>unclassified sequences</taxon>
        <taxon>metagenomes</taxon>
        <taxon>ecological metagenomes</taxon>
    </lineage>
</organism>